<evidence type="ECO:0000313" key="1">
    <source>
        <dbReference type="EMBL" id="MPC22823.1"/>
    </source>
</evidence>
<evidence type="ECO:0000313" key="2">
    <source>
        <dbReference type="Proteomes" id="UP000324222"/>
    </source>
</evidence>
<reference evidence="1 2" key="1">
    <citation type="submission" date="2019-05" db="EMBL/GenBank/DDBJ databases">
        <title>Another draft genome of Portunus trituberculatus and its Hox gene families provides insights of decapod evolution.</title>
        <authorList>
            <person name="Jeong J.-H."/>
            <person name="Song I."/>
            <person name="Kim S."/>
            <person name="Choi T."/>
            <person name="Kim D."/>
            <person name="Ryu S."/>
            <person name="Kim W."/>
        </authorList>
    </citation>
    <scope>NUCLEOTIDE SEQUENCE [LARGE SCALE GENOMIC DNA]</scope>
    <source>
        <tissue evidence="1">Muscle</tissue>
    </source>
</reference>
<gene>
    <name evidence="1" type="ORF">E2C01_015851</name>
</gene>
<protein>
    <submittedName>
        <fullName evidence="1">Uncharacterized protein</fullName>
    </submittedName>
</protein>
<organism evidence="1 2">
    <name type="scientific">Portunus trituberculatus</name>
    <name type="common">Swimming crab</name>
    <name type="synonym">Neptunus trituberculatus</name>
    <dbReference type="NCBI Taxonomy" id="210409"/>
    <lineage>
        <taxon>Eukaryota</taxon>
        <taxon>Metazoa</taxon>
        <taxon>Ecdysozoa</taxon>
        <taxon>Arthropoda</taxon>
        <taxon>Crustacea</taxon>
        <taxon>Multicrustacea</taxon>
        <taxon>Malacostraca</taxon>
        <taxon>Eumalacostraca</taxon>
        <taxon>Eucarida</taxon>
        <taxon>Decapoda</taxon>
        <taxon>Pleocyemata</taxon>
        <taxon>Brachyura</taxon>
        <taxon>Eubrachyura</taxon>
        <taxon>Portunoidea</taxon>
        <taxon>Portunidae</taxon>
        <taxon>Portuninae</taxon>
        <taxon>Portunus</taxon>
    </lineage>
</organism>
<keyword evidence="2" id="KW-1185">Reference proteome</keyword>
<name>A0A5B7DPB3_PORTR</name>
<dbReference type="Proteomes" id="UP000324222">
    <property type="component" value="Unassembled WGS sequence"/>
</dbReference>
<accession>A0A5B7DPB3</accession>
<dbReference type="EMBL" id="VSRR010001130">
    <property type="protein sequence ID" value="MPC22823.1"/>
    <property type="molecule type" value="Genomic_DNA"/>
</dbReference>
<dbReference type="AlphaFoldDB" id="A0A5B7DPB3"/>
<proteinExistence type="predicted"/>
<comment type="caution">
    <text evidence="1">The sequence shown here is derived from an EMBL/GenBank/DDBJ whole genome shotgun (WGS) entry which is preliminary data.</text>
</comment>
<sequence length="88" mass="10016">MFLGQTVLSVATQNVFTPPSTFFFINFYNIRSLRSNFQSVEHHLSSTKSHLLFLTKTQVSEAIDSSSFSVPSYFLYPQFCSKAGCYIQ</sequence>